<comment type="similarity">
    <text evidence="2 6">Belongs to the FKBP-type PPIase family.</text>
</comment>
<proteinExistence type="inferred from homology"/>
<protein>
    <recommendedName>
        <fullName evidence="6">Peptidyl-prolyl cis-trans isomerase</fullName>
        <ecNumber evidence="6">5.2.1.8</ecNumber>
    </recommendedName>
</protein>
<dbReference type="EC" id="5.2.1.8" evidence="6"/>
<evidence type="ECO:0000256" key="5">
    <source>
        <dbReference type="PROSITE-ProRule" id="PRU00277"/>
    </source>
</evidence>
<keyword evidence="4 5" id="KW-0413">Isomerase</keyword>
<evidence type="ECO:0000256" key="3">
    <source>
        <dbReference type="ARBA" id="ARBA00023110"/>
    </source>
</evidence>
<comment type="catalytic activity">
    <reaction evidence="1 5 6">
        <text>[protein]-peptidylproline (omega=180) = [protein]-peptidylproline (omega=0)</text>
        <dbReference type="Rhea" id="RHEA:16237"/>
        <dbReference type="Rhea" id="RHEA-COMP:10747"/>
        <dbReference type="Rhea" id="RHEA-COMP:10748"/>
        <dbReference type="ChEBI" id="CHEBI:83833"/>
        <dbReference type="ChEBI" id="CHEBI:83834"/>
        <dbReference type="EC" id="5.2.1.8"/>
    </reaction>
</comment>
<evidence type="ECO:0000259" key="7">
    <source>
        <dbReference type="PROSITE" id="PS50059"/>
    </source>
</evidence>
<dbReference type="Gene3D" id="3.10.50.40">
    <property type="match status" value="1"/>
</dbReference>
<sequence>MKKVLLTLSLIGSVVFSSCLKSEQPCMNTPSATQDAKDQQVIEAYITSKGLTDVQSTSTGLHYKIITPGEGATPTVNSQVTLSYTGSLTNGLEFDKADYPINFVLGQLIAGWIEGLPKIKEGGEILLLIPSRLGYGTCANGPIPGGSVTVFDITLQTVTN</sequence>
<dbReference type="PANTHER" id="PTHR43811">
    <property type="entry name" value="FKBP-TYPE PEPTIDYL-PROLYL CIS-TRANS ISOMERASE FKPA"/>
    <property type="match status" value="1"/>
</dbReference>
<keyword evidence="9" id="KW-1185">Reference proteome</keyword>
<dbReference type="Pfam" id="PF00254">
    <property type="entry name" value="FKBP_C"/>
    <property type="match status" value="1"/>
</dbReference>
<evidence type="ECO:0000256" key="1">
    <source>
        <dbReference type="ARBA" id="ARBA00000971"/>
    </source>
</evidence>
<dbReference type="InterPro" id="IPR046357">
    <property type="entry name" value="PPIase_dom_sf"/>
</dbReference>
<dbReference type="Proteomes" id="UP000315971">
    <property type="component" value="Unassembled WGS sequence"/>
</dbReference>
<evidence type="ECO:0000313" key="8">
    <source>
        <dbReference type="EMBL" id="SMO35782.1"/>
    </source>
</evidence>
<dbReference type="InterPro" id="IPR001179">
    <property type="entry name" value="PPIase_FKBP_dom"/>
</dbReference>
<dbReference type="SUPFAM" id="SSF54534">
    <property type="entry name" value="FKBP-like"/>
    <property type="match status" value="1"/>
</dbReference>
<evidence type="ECO:0000313" key="9">
    <source>
        <dbReference type="Proteomes" id="UP000315971"/>
    </source>
</evidence>
<reference evidence="8 9" key="1">
    <citation type="submission" date="2017-05" db="EMBL/GenBank/DDBJ databases">
        <authorList>
            <person name="Varghese N."/>
            <person name="Submissions S."/>
        </authorList>
    </citation>
    <scope>NUCLEOTIDE SEQUENCE [LARGE SCALE GENOMIC DNA]</scope>
    <source>
        <strain evidence="8 9">DSM 21342</strain>
    </source>
</reference>
<organism evidence="8 9">
    <name type="scientific">Solitalea koreensis</name>
    <dbReference type="NCBI Taxonomy" id="543615"/>
    <lineage>
        <taxon>Bacteria</taxon>
        <taxon>Pseudomonadati</taxon>
        <taxon>Bacteroidota</taxon>
        <taxon>Sphingobacteriia</taxon>
        <taxon>Sphingobacteriales</taxon>
        <taxon>Sphingobacteriaceae</taxon>
        <taxon>Solitalea</taxon>
    </lineage>
</organism>
<evidence type="ECO:0000256" key="6">
    <source>
        <dbReference type="RuleBase" id="RU003915"/>
    </source>
</evidence>
<gene>
    <name evidence="8" type="ORF">SAMN06265350_101245</name>
</gene>
<dbReference type="PROSITE" id="PS51257">
    <property type="entry name" value="PROKAR_LIPOPROTEIN"/>
    <property type="match status" value="1"/>
</dbReference>
<dbReference type="GO" id="GO:0003755">
    <property type="term" value="F:peptidyl-prolyl cis-trans isomerase activity"/>
    <property type="evidence" value="ECO:0007669"/>
    <property type="project" value="UniProtKB-UniRule"/>
</dbReference>
<keyword evidence="3 5" id="KW-0697">Rotamase</keyword>
<dbReference type="PROSITE" id="PS50059">
    <property type="entry name" value="FKBP_PPIASE"/>
    <property type="match status" value="1"/>
</dbReference>
<dbReference type="OrthoDB" id="669809at2"/>
<name>A0A521ALW3_9SPHI</name>
<evidence type="ECO:0000256" key="4">
    <source>
        <dbReference type="ARBA" id="ARBA00023235"/>
    </source>
</evidence>
<dbReference type="PANTHER" id="PTHR43811:SF19">
    <property type="entry name" value="39 KDA FK506-BINDING NUCLEAR PROTEIN"/>
    <property type="match status" value="1"/>
</dbReference>
<dbReference type="EMBL" id="FXSZ01000001">
    <property type="protein sequence ID" value="SMO35782.1"/>
    <property type="molecule type" value="Genomic_DNA"/>
</dbReference>
<accession>A0A521ALW3</accession>
<dbReference type="AlphaFoldDB" id="A0A521ALW3"/>
<feature type="domain" description="PPIase FKBP-type" evidence="7">
    <location>
        <begin position="77"/>
        <end position="159"/>
    </location>
</feature>
<evidence type="ECO:0000256" key="2">
    <source>
        <dbReference type="ARBA" id="ARBA00006577"/>
    </source>
</evidence>
<dbReference type="RefSeq" id="WP_142600771.1">
    <property type="nucleotide sequence ID" value="NZ_FXSZ01000001.1"/>
</dbReference>